<evidence type="ECO:0000256" key="1">
    <source>
        <dbReference type="SAM" id="Coils"/>
    </source>
</evidence>
<protein>
    <recommendedName>
        <fullName evidence="3">HAT C-terminal dimerisation domain-containing protein</fullName>
    </recommendedName>
</protein>
<feature type="transmembrane region" description="Helical" evidence="2">
    <location>
        <begin position="221"/>
        <end position="244"/>
    </location>
</feature>
<dbReference type="AlphaFoldDB" id="A0A7J6EK89"/>
<evidence type="ECO:0000256" key="2">
    <source>
        <dbReference type="SAM" id="Phobius"/>
    </source>
</evidence>
<sequence length="264" mass="29307">MFLQATVTGGGLEIFTDVKCHVVLGAGVVITAFSMSGHQSLQVRCLYYSFSSHAYVLQLKHGWLVRPRNMHSCIEILTHASGLLRASGMIHVSGLLHASGLMHVSGLMHASGVLHASGHVHAKGLLHVSGLLHARGLLHATKTTKIKQLKEKVKVEIEELKKNLLAKKEKAGKDLASHEEDTQRSIRTFEKMRERKRPGKLRSSSRSWMLRKMKVQLKSRMLHLIVPVTIVASEVVFSTGWYILDPFKSSLISTIVEALLCLKN</sequence>
<evidence type="ECO:0000313" key="4">
    <source>
        <dbReference type="EMBL" id="KAF4358745.1"/>
    </source>
</evidence>
<gene>
    <name evidence="4" type="ORF">F8388_022512</name>
</gene>
<organism evidence="4 5">
    <name type="scientific">Cannabis sativa</name>
    <name type="common">Hemp</name>
    <name type="synonym">Marijuana</name>
    <dbReference type="NCBI Taxonomy" id="3483"/>
    <lineage>
        <taxon>Eukaryota</taxon>
        <taxon>Viridiplantae</taxon>
        <taxon>Streptophyta</taxon>
        <taxon>Embryophyta</taxon>
        <taxon>Tracheophyta</taxon>
        <taxon>Spermatophyta</taxon>
        <taxon>Magnoliopsida</taxon>
        <taxon>eudicotyledons</taxon>
        <taxon>Gunneridae</taxon>
        <taxon>Pentapetalae</taxon>
        <taxon>rosids</taxon>
        <taxon>fabids</taxon>
        <taxon>Rosales</taxon>
        <taxon>Cannabaceae</taxon>
        <taxon>Cannabis</taxon>
    </lineage>
</organism>
<dbReference type="GO" id="GO:0046983">
    <property type="term" value="F:protein dimerization activity"/>
    <property type="evidence" value="ECO:0007669"/>
    <property type="project" value="InterPro"/>
</dbReference>
<name>A0A7J6EK89_CANSA</name>
<evidence type="ECO:0000259" key="3">
    <source>
        <dbReference type="Pfam" id="PF05699"/>
    </source>
</evidence>
<dbReference type="Proteomes" id="UP000525078">
    <property type="component" value="Unassembled WGS sequence"/>
</dbReference>
<keyword evidence="2" id="KW-0472">Membrane</keyword>
<keyword evidence="2" id="KW-0812">Transmembrane</keyword>
<keyword evidence="2" id="KW-1133">Transmembrane helix</keyword>
<dbReference type="Pfam" id="PF05699">
    <property type="entry name" value="Dimer_Tnp_hAT"/>
    <property type="match status" value="1"/>
</dbReference>
<keyword evidence="1" id="KW-0175">Coiled coil</keyword>
<evidence type="ECO:0000313" key="5">
    <source>
        <dbReference type="Proteomes" id="UP000525078"/>
    </source>
</evidence>
<dbReference type="EMBL" id="JAATIP010000221">
    <property type="protein sequence ID" value="KAF4358745.1"/>
    <property type="molecule type" value="Genomic_DNA"/>
</dbReference>
<accession>A0A7J6EK89</accession>
<reference evidence="4 5" key="1">
    <citation type="journal article" date="2020" name="bioRxiv">
        <title>Sequence and annotation of 42 cannabis genomes reveals extensive copy number variation in cannabinoid synthesis and pathogen resistance genes.</title>
        <authorList>
            <person name="Mckernan K.J."/>
            <person name="Helbert Y."/>
            <person name="Kane L.T."/>
            <person name="Ebling H."/>
            <person name="Zhang L."/>
            <person name="Liu B."/>
            <person name="Eaton Z."/>
            <person name="Mclaughlin S."/>
            <person name="Kingan S."/>
            <person name="Baybayan P."/>
            <person name="Concepcion G."/>
            <person name="Jordan M."/>
            <person name="Riva A."/>
            <person name="Barbazuk W."/>
            <person name="Harkins T."/>
        </authorList>
    </citation>
    <scope>NUCLEOTIDE SEQUENCE [LARGE SCALE GENOMIC DNA]</scope>
    <source>
        <strain evidence="5">cv. Jamaican Lion 4</strain>
        <tissue evidence="4">Leaf</tissue>
    </source>
</reference>
<proteinExistence type="predicted"/>
<feature type="coiled-coil region" evidence="1">
    <location>
        <begin position="143"/>
        <end position="181"/>
    </location>
</feature>
<feature type="domain" description="HAT C-terminal dimerisation" evidence="3">
    <location>
        <begin position="224"/>
        <end position="263"/>
    </location>
</feature>
<comment type="caution">
    <text evidence="4">The sequence shown here is derived from an EMBL/GenBank/DDBJ whole genome shotgun (WGS) entry which is preliminary data.</text>
</comment>
<dbReference type="InterPro" id="IPR008906">
    <property type="entry name" value="HATC_C_dom"/>
</dbReference>